<dbReference type="InterPro" id="IPR009009">
    <property type="entry name" value="RlpA-like_DPBB"/>
</dbReference>
<dbReference type="InterPro" id="IPR038595">
    <property type="entry name" value="LOR_sf"/>
</dbReference>
<dbReference type="Pfam" id="PF21647">
    <property type="entry name" value="DUF6857"/>
    <property type="match status" value="1"/>
</dbReference>
<dbReference type="InterPro" id="IPR007612">
    <property type="entry name" value="LOR"/>
</dbReference>
<proteinExistence type="inferred from homology"/>
<keyword evidence="3" id="KW-0732">Signal</keyword>
<dbReference type="PROSITE" id="PS50842">
    <property type="entry name" value="EXPANSIN_EG45"/>
    <property type="match status" value="1"/>
</dbReference>
<evidence type="ECO:0000256" key="4">
    <source>
        <dbReference type="RuleBase" id="RU365023"/>
    </source>
</evidence>
<dbReference type="GO" id="GO:0016020">
    <property type="term" value="C:membrane"/>
    <property type="evidence" value="ECO:0007669"/>
    <property type="project" value="UniProtKB-SubCell"/>
</dbReference>
<organism evidence="6 7">
    <name type="scientific">Zingiber officinale</name>
    <name type="common">Ginger</name>
    <name type="synonym">Amomum zingiber</name>
    <dbReference type="NCBI Taxonomy" id="94328"/>
    <lineage>
        <taxon>Eukaryota</taxon>
        <taxon>Viridiplantae</taxon>
        <taxon>Streptophyta</taxon>
        <taxon>Embryophyta</taxon>
        <taxon>Tracheophyta</taxon>
        <taxon>Spermatophyta</taxon>
        <taxon>Magnoliopsida</taxon>
        <taxon>Liliopsida</taxon>
        <taxon>Zingiberales</taxon>
        <taxon>Zingiberaceae</taxon>
        <taxon>Zingiber</taxon>
    </lineage>
</organism>
<dbReference type="Gene3D" id="2.40.160.200">
    <property type="entry name" value="LURP1-related"/>
    <property type="match status" value="1"/>
</dbReference>
<dbReference type="InterPro" id="IPR036908">
    <property type="entry name" value="RlpA-like_sf"/>
</dbReference>
<dbReference type="InterPro" id="IPR025659">
    <property type="entry name" value="Tubby-like_C"/>
</dbReference>
<dbReference type="InterPro" id="IPR049172">
    <property type="entry name" value="DUF6857_pln"/>
</dbReference>
<keyword evidence="2 4" id="KW-0964">Secreted</keyword>
<dbReference type="PRINTS" id="PR01225">
    <property type="entry name" value="EXPANSNFAMLY"/>
</dbReference>
<dbReference type="EMBL" id="JACMSC010000077">
    <property type="protein sequence ID" value="KAG6467192.1"/>
    <property type="molecule type" value="Genomic_DNA"/>
</dbReference>
<dbReference type="PANTHER" id="PTHR31867">
    <property type="entry name" value="EXPANSIN-A15"/>
    <property type="match status" value="1"/>
</dbReference>
<dbReference type="InterPro" id="IPR002963">
    <property type="entry name" value="Expansin"/>
</dbReference>
<dbReference type="InterPro" id="IPR007118">
    <property type="entry name" value="Expan_Lol_pI"/>
</dbReference>
<gene>
    <name evidence="6" type="ORF">ZIOFF_074995</name>
</gene>
<feature type="domain" description="Expansin-like EG45" evidence="5">
    <location>
        <begin position="225"/>
        <end position="332"/>
    </location>
</feature>
<evidence type="ECO:0000256" key="1">
    <source>
        <dbReference type="ARBA" id="ARBA00005437"/>
    </source>
</evidence>
<dbReference type="InterPro" id="IPR007112">
    <property type="entry name" value="Expansin/allergen_DPBB_dom"/>
</dbReference>
<dbReference type="CDD" id="cd22274">
    <property type="entry name" value="DPBB_EXPA_N"/>
    <property type="match status" value="1"/>
</dbReference>
<name>A0A8J5C1X3_ZINOF</name>
<keyword evidence="4" id="KW-0961">Cell wall biogenesis/degradation</keyword>
<evidence type="ECO:0000313" key="7">
    <source>
        <dbReference type="Proteomes" id="UP000734854"/>
    </source>
</evidence>
<accession>A0A8J5C1X3</accession>
<reference evidence="6 7" key="1">
    <citation type="submission" date="2020-08" db="EMBL/GenBank/DDBJ databases">
        <title>Plant Genome Project.</title>
        <authorList>
            <person name="Zhang R.-G."/>
        </authorList>
    </citation>
    <scope>NUCLEOTIDE SEQUENCE [LARGE SCALE GENOMIC DNA]</scope>
    <source>
        <tissue evidence="6">Rhizome</tissue>
    </source>
</reference>
<comment type="caution">
    <text evidence="6">The sequence shown here is derived from an EMBL/GenBank/DDBJ whole genome shotgun (WGS) entry which is preliminary data.</text>
</comment>
<sequence>MHNTWRGFKNEDGTEEAGCRTQAFSMRRQSILPGSEKAEVFMDSSTNHAPAPSFRTEGCFRARNCKILDSQGEEVALVSHKQVNNSVTLGDEVFSLVIQPCICVELDLRTYQGESRKASDRLEIPQLECSKTSSSKRQSLGIPTRNNHSRVLPTTTNTWSSGHELVKTLELAKTLTREMQLWFVKFIEEAIDVGFRLFGGKIDMDGDHSSVVTTEEDQRLVGYRGGACGYGNLYVRGYGTNTAALSTVLFNDGLSCGACYELRCNDDPRWCLPGSIVVTATNFCPPNSALPSNDGGWCNPPRPYFDMSQPAFLHIAQYRAGIVPVAFRRQAK</sequence>
<dbReference type="SMART" id="SM00837">
    <property type="entry name" value="DPBB_1"/>
    <property type="match status" value="1"/>
</dbReference>
<evidence type="ECO:0000256" key="2">
    <source>
        <dbReference type="ARBA" id="ARBA00022525"/>
    </source>
</evidence>
<keyword evidence="7" id="KW-1185">Reference proteome</keyword>
<comment type="similarity">
    <text evidence="4">Belongs to the expansin family. Expansin A subfamily.</text>
</comment>
<evidence type="ECO:0000313" key="6">
    <source>
        <dbReference type="EMBL" id="KAG6467192.1"/>
    </source>
</evidence>
<dbReference type="GO" id="GO:0009664">
    <property type="term" value="P:plant-type cell wall organization"/>
    <property type="evidence" value="ECO:0007669"/>
    <property type="project" value="InterPro"/>
</dbReference>
<dbReference type="SUPFAM" id="SSF54518">
    <property type="entry name" value="Tubby C-terminal domain-like"/>
    <property type="match status" value="1"/>
</dbReference>
<keyword evidence="4" id="KW-0134">Cell wall</keyword>
<dbReference type="Proteomes" id="UP000734854">
    <property type="component" value="Unassembled WGS sequence"/>
</dbReference>
<dbReference type="AlphaFoldDB" id="A0A8J5C1X3"/>
<protein>
    <recommendedName>
        <fullName evidence="4">Expansin</fullName>
    </recommendedName>
</protein>
<dbReference type="PRINTS" id="PR01226">
    <property type="entry name" value="EXPANSIN"/>
</dbReference>
<comment type="similarity">
    <text evidence="1">Belongs to the LOR family.</text>
</comment>
<comment type="function">
    <text evidence="4">Causes loosening and extension of plant cell walls by disrupting non-covalent bonding between cellulose microfibrils and matrix glucans. No enzymatic activity has been found.</text>
</comment>
<evidence type="ECO:0000259" key="5">
    <source>
        <dbReference type="PROSITE" id="PS50842"/>
    </source>
</evidence>
<evidence type="ECO:0000256" key="3">
    <source>
        <dbReference type="ARBA" id="ARBA00022729"/>
    </source>
</evidence>
<dbReference type="Pfam" id="PF03330">
    <property type="entry name" value="DPBB_1"/>
    <property type="match status" value="1"/>
</dbReference>
<dbReference type="Pfam" id="PF04525">
    <property type="entry name" value="LOR"/>
    <property type="match status" value="1"/>
</dbReference>
<comment type="subcellular location">
    <subcellularLocation>
        <location evidence="4">Secreted</location>
        <location evidence="4">Cell wall</location>
    </subcellularLocation>
    <subcellularLocation>
        <location evidence="4">Membrane</location>
        <topology evidence="4">Peripheral membrane protein</topology>
    </subcellularLocation>
</comment>
<dbReference type="SUPFAM" id="SSF50685">
    <property type="entry name" value="Barwin-like endoglucanases"/>
    <property type="match status" value="1"/>
</dbReference>
<dbReference type="Gene3D" id="2.40.40.10">
    <property type="entry name" value="RlpA-like domain"/>
    <property type="match status" value="1"/>
</dbReference>
<dbReference type="GO" id="GO:0005576">
    <property type="term" value="C:extracellular region"/>
    <property type="evidence" value="ECO:0007669"/>
    <property type="project" value="InterPro"/>
</dbReference>